<dbReference type="GO" id="GO:0000290">
    <property type="term" value="P:deadenylation-dependent decapping of nuclear-transcribed mRNA"/>
    <property type="evidence" value="ECO:0007669"/>
    <property type="project" value="EnsemblFungi"/>
</dbReference>
<dbReference type="GO" id="GO:0000340">
    <property type="term" value="F:RNA 7-methylguanosine cap binding"/>
    <property type="evidence" value="ECO:0007669"/>
    <property type="project" value="EnsemblFungi"/>
</dbReference>
<feature type="binding site" evidence="6">
    <location>
        <position position="160"/>
    </location>
    <ligand>
        <name>substrate</name>
    </ligand>
</feature>
<dbReference type="Pfam" id="PF11969">
    <property type="entry name" value="DcpS_C"/>
    <property type="match status" value="1"/>
</dbReference>
<feature type="binding site" evidence="6">
    <location>
        <position position="162"/>
    </location>
    <ligand>
        <name>substrate</name>
    </ligand>
</feature>
<dbReference type="PIRSF" id="PIRSF028973">
    <property type="entry name" value="Scavenger_mRNA_decap_enz"/>
    <property type="match status" value="1"/>
</dbReference>
<dbReference type="InterPro" id="IPR036265">
    <property type="entry name" value="HIT-like_sf"/>
</dbReference>
<keyword evidence="4" id="KW-0597">Phosphoprotein</keyword>
<dbReference type="GO" id="GO:0000932">
    <property type="term" value="C:P-body"/>
    <property type="evidence" value="ECO:0007669"/>
    <property type="project" value="TreeGrafter"/>
</dbReference>
<accession>A0A1E3NJ95</accession>
<dbReference type="GO" id="GO:0140932">
    <property type="term" value="F:5'-(N(7)-methyl 5'-triphosphoguanosine)-[mRNA] diphosphatase activity"/>
    <property type="evidence" value="ECO:0007669"/>
    <property type="project" value="EnsemblFungi"/>
</dbReference>
<protein>
    <recommendedName>
        <fullName evidence="9">HIT domain-containing protein</fullName>
    </recommendedName>
</protein>
<dbReference type="InterPro" id="IPR008594">
    <property type="entry name" value="DcpS/DCS2"/>
</dbReference>
<sequence length="307" mass="35490">MDTKTEPVTRFKYVRTLEEDPLAKRVVLLGSIDDEQAILTLEKTGFSQTVEPERLLRQVRTIASNDVYWWGTTLAEQDVEKDPTCKYSLVYPATETHVRKYESARLHMIRETPEAYQTVVKPYIETMKGDRLQWVTNILHHGAEAERVLFRNDDYVVLPDMKWDGQNLDTLYCCCIVYDDSISSVRDLTVGHLGYLERIRTSILEELPRIYQAQGLQRDNLRLYVHYQPSYYHFHIHVVNANFLGLANSMLAGKAILLEDVIDNLFQMASASASASDRSLGYASKTINYQLKETHKLWDLGLRDYAQ</sequence>
<organism evidence="7 8">
    <name type="scientific">Pichia membranifaciens NRRL Y-2026</name>
    <dbReference type="NCBI Taxonomy" id="763406"/>
    <lineage>
        <taxon>Eukaryota</taxon>
        <taxon>Fungi</taxon>
        <taxon>Dikarya</taxon>
        <taxon>Ascomycota</taxon>
        <taxon>Saccharomycotina</taxon>
        <taxon>Pichiomycetes</taxon>
        <taxon>Pichiales</taxon>
        <taxon>Pichiaceae</taxon>
        <taxon>Pichia</taxon>
    </lineage>
</organism>
<dbReference type="STRING" id="763406.A0A1E3NJ95"/>
<dbReference type="Gene3D" id="3.30.200.40">
    <property type="entry name" value="Scavenger mRNA decapping enzyme, N-terminal domain"/>
    <property type="match status" value="1"/>
</dbReference>
<reference evidence="7 8" key="1">
    <citation type="journal article" date="2016" name="Proc. Natl. Acad. Sci. U.S.A.">
        <title>Comparative genomics of biotechnologically important yeasts.</title>
        <authorList>
            <person name="Riley R."/>
            <person name="Haridas S."/>
            <person name="Wolfe K.H."/>
            <person name="Lopes M.R."/>
            <person name="Hittinger C.T."/>
            <person name="Goeker M."/>
            <person name="Salamov A.A."/>
            <person name="Wisecaver J.H."/>
            <person name="Long T.M."/>
            <person name="Calvey C.H."/>
            <person name="Aerts A.L."/>
            <person name="Barry K.W."/>
            <person name="Choi C."/>
            <person name="Clum A."/>
            <person name="Coughlan A.Y."/>
            <person name="Deshpande S."/>
            <person name="Douglass A.P."/>
            <person name="Hanson S.J."/>
            <person name="Klenk H.-P."/>
            <person name="LaButti K.M."/>
            <person name="Lapidus A."/>
            <person name="Lindquist E.A."/>
            <person name="Lipzen A.M."/>
            <person name="Meier-Kolthoff J.P."/>
            <person name="Ohm R.A."/>
            <person name="Otillar R.P."/>
            <person name="Pangilinan J.L."/>
            <person name="Peng Y."/>
            <person name="Rokas A."/>
            <person name="Rosa C.A."/>
            <person name="Scheuner C."/>
            <person name="Sibirny A.A."/>
            <person name="Slot J.C."/>
            <person name="Stielow J.B."/>
            <person name="Sun H."/>
            <person name="Kurtzman C.P."/>
            <person name="Blackwell M."/>
            <person name="Grigoriev I.V."/>
            <person name="Jeffries T.W."/>
        </authorList>
    </citation>
    <scope>NUCLEOTIDE SEQUENCE [LARGE SCALE GENOMIC DNA]</scope>
    <source>
        <strain evidence="7 8">NRRL Y-2026</strain>
    </source>
</reference>
<evidence type="ECO:0000256" key="6">
    <source>
        <dbReference type="PIRSR" id="PIRSR028973-2"/>
    </source>
</evidence>
<feature type="active site" description="Nucleophile" evidence="5">
    <location>
        <position position="235"/>
    </location>
</feature>
<evidence type="ECO:0000256" key="1">
    <source>
        <dbReference type="ARBA" id="ARBA00004496"/>
    </source>
</evidence>
<dbReference type="Gene3D" id="3.30.428.10">
    <property type="entry name" value="HIT-like"/>
    <property type="match status" value="1"/>
</dbReference>
<evidence type="ECO:0000256" key="3">
    <source>
        <dbReference type="ARBA" id="ARBA00022490"/>
    </source>
</evidence>
<dbReference type="InterPro" id="IPR019808">
    <property type="entry name" value="Histidine_triad_CS"/>
</dbReference>
<dbReference type="PROSITE" id="PS00892">
    <property type="entry name" value="HIT_1"/>
    <property type="match status" value="1"/>
</dbReference>
<dbReference type="AlphaFoldDB" id="A0A1E3NJ95"/>
<proteinExistence type="inferred from homology"/>
<evidence type="ECO:0000313" key="7">
    <source>
        <dbReference type="EMBL" id="ODQ45648.1"/>
    </source>
</evidence>
<evidence type="ECO:0000256" key="2">
    <source>
        <dbReference type="ARBA" id="ARBA00010208"/>
    </source>
</evidence>
<dbReference type="EMBL" id="KV454004">
    <property type="protein sequence ID" value="ODQ45648.1"/>
    <property type="molecule type" value="Genomic_DNA"/>
</dbReference>
<comment type="similarity">
    <text evidence="2">Belongs to the HIT family.</text>
</comment>
<dbReference type="RefSeq" id="XP_019016761.1">
    <property type="nucleotide sequence ID" value="XM_019161402.1"/>
</dbReference>
<name>A0A1E3NJ95_9ASCO</name>
<feature type="binding site" evidence="6">
    <location>
        <position position="144"/>
    </location>
    <ligand>
        <name>substrate</name>
    </ligand>
</feature>
<dbReference type="SUPFAM" id="SSF102860">
    <property type="entry name" value="mRNA decapping enzyme DcpS N-terminal domain"/>
    <property type="match status" value="1"/>
</dbReference>
<evidence type="ECO:0000256" key="4">
    <source>
        <dbReference type="ARBA" id="ARBA00022553"/>
    </source>
</evidence>
<comment type="subcellular location">
    <subcellularLocation>
        <location evidence="1">Cytoplasm</location>
    </subcellularLocation>
</comment>
<gene>
    <name evidence="7" type="ORF">PICMEDRAFT_16943</name>
</gene>
<dbReference type="InterPro" id="IPR011145">
    <property type="entry name" value="Scavenger_mRNA_decap_enz_N"/>
</dbReference>
<dbReference type="GO" id="GO:0005634">
    <property type="term" value="C:nucleus"/>
    <property type="evidence" value="ECO:0007669"/>
    <property type="project" value="EnsemblFungi"/>
</dbReference>
<dbReference type="SUPFAM" id="SSF54197">
    <property type="entry name" value="HIT-like"/>
    <property type="match status" value="1"/>
</dbReference>
<evidence type="ECO:0008006" key="9">
    <source>
        <dbReference type="Google" id="ProtNLM"/>
    </source>
</evidence>
<keyword evidence="3" id="KW-0963">Cytoplasm</keyword>
<dbReference type="PANTHER" id="PTHR12978:SF0">
    <property type="entry name" value="M7GPPPX DIPHOSPHATASE"/>
    <property type="match status" value="1"/>
</dbReference>
<dbReference type="Proteomes" id="UP000094455">
    <property type="component" value="Unassembled WGS sequence"/>
</dbReference>
<keyword evidence="8" id="KW-1185">Reference proteome</keyword>
<feature type="binding site" evidence="6">
    <location>
        <position position="134"/>
    </location>
    <ligand>
        <name>substrate</name>
    </ligand>
</feature>
<evidence type="ECO:0000256" key="5">
    <source>
        <dbReference type="PIRSR" id="PIRSR028973-1"/>
    </source>
</evidence>
<evidence type="ECO:0000313" key="8">
    <source>
        <dbReference type="Proteomes" id="UP000094455"/>
    </source>
</evidence>
<dbReference type="PANTHER" id="PTHR12978">
    <property type="entry name" value="HISTIDINE TRIAD HIT PROTEIN MEMBER"/>
    <property type="match status" value="1"/>
</dbReference>
<feature type="binding site" evidence="6">
    <location>
        <begin position="226"/>
        <end position="237"/>
    </location>
    <ligand>
        <name>substrate</name>
    </ligand>
</feature>
<dbReference type="Pfam" id="PF05652">
    <property type="entry name" value="DcpS"/>
    <property type="match status" value="1"/>
</dbReference>
<dbReference type="OrthoDB" id="10264956at2759"/>
<dbReference type="GeneID" id="30178089"/>